<dbReference type="SMART" id="SM00636">
    <property type="entry name" value="Glyco_18"/>
    <property type="match status" value="1"/>
</dbReference>
<dbReference type="SUPFAM" id="SSF51445">
    <property type="entry name" value="(Trans)glycosidases"/>
    <property type="match status" value="1"/>
</dbReference>
<dbReference type="RefSeq" id="WP_277532995.1">
    <property type="nucleotide sequence ID" value="NZ_JAPDIA010000003.1"/>
</dbReference>
<dbReference type="GO" id="GO:0005975">
    <property type="term" value="P:carbohydrate metabolic process"/>
    <property type="evidence" value="ECO:0007669"/>
    <property type="project" value="InterPro"/>
</dbReference>
<evidence type="ECO:0000313" key="3">
    <source>
        <dbReference type="Proteomes" id="UP001153404"/>
    </source>
</evidence>
<dbReference type="EMBL" id="JAPDIA010000003">
    <property type="protein sequence ID" value="MDG0810896.1"/>
    <property type="molecule type" value="Genomic_DNA"/>
</dbReference>
<name>A0A9X4QT93_9BACL</name>
<proteinExistence type="predicted"/>
<dbReference type="InterPro" id="IPR003646">
    <property type="entry name" value="SH3-like_bac-type"/>
</dbReference>
<dbReference type="Pfam" id="PF08239">
    <property type="entry name" value="SH3_3"/>
    <property type="match status" value="1"/>
</dbReference>
<dbReference type="InterPro" id="IPR011583">
    <property type="entry name" value="Chitinase_II/V-like_cat"/>
</dbReference>
<gene>
    <name evidence="2" type="ORF">OMP40_17110</name>
</gene>
<protein>
    <submittedName>
        <fullName evidence="2">Glycosyl hydrolase family 18 protein</fullName>
    </submittedName>
</protein>
<evidence type="ECO:0000313" key="2">
    <source>
        <dbReference type="EMBL" id="MDG0810896.1"/>
    </source>
</evidence>
<dbReference type="GO" id="GO:0008061">
    <property type="term" value="F:chitin binding"/>
    <property type="evidence" value="ECO:0007669"/>
    <property type="project" value="InterPro"/>
</dbReference>
<dbReference type="InterPro" id="IPR029070">
    <property type="entry name" value="Chitinase_insertion_sf"/>
</dbReference>
<reference evidence="2" key="1">
    <citation type="submission" date="2022-10" db="EMBL/GenBank/DDBJ databases">
        <title>Comparative genomic analysis of Cohnella hashimotonis sp. nov., isolated from the International Space Station.</title>
        <authorList>
            <person name="Simpson A."/>
            <person name="Venkateswaran K."/>
        </authorList>
    </citation>
    <scope>NUCLEOTIDE SEQUENCE</scope>
    <source>
        <strain evidence="2">DSM 28161</strain>
    </source>
</reference>
<dbReference type="PROSITE" id="PS51910">
    <property type="entry name" value="GH18_2"/>
    <property type="match status" value="1"/>
</dbReference>
<dbReference type="Pfam" id="PF00704">
    <property type="entry name" value="Glyco_hydro_18"/>
    <property type="match status" value="1"/>
</dbReference>
<keyword evidence="2" id="KW-0378">Hydrolase</keyword>
<dbReference type="GO" id="GO:0016787">
    <property type="term" value="F:hydrolase activity"/>
    <property type="evidence" value="ECO:0007669"/>
    <property type="project" value="UniProtKB-KW"/>
</dbReference>
<dbReference type="PANTHER" id="PTHR46066">
    <property type="entry name" value="CHITINASE DOMAIN-CONTAINING PROTEIN 1 FAMILY MEMBER"/>
    <property type="match status" value="1"/>
</dbReference>
<dbReference type="Gene3D" id="3.20.20.80">
    <property type="entry name" value="Glycosidases"/>
    <property type="match status" value="1"/>
</dbReference>
<dbReference type="InterPro" id="IPR017853">
    <property type="entry name" value="GH"/>
</dbReference>
<sequence>MQTTIMGGRGKRRRKMAPILGLLLLFFLSATAVAFAWWSSQPNRAHVKPDYMAKAHPIMSEGDWTGDYALGEGEGIWIPLPLAKELIGDGVRYEAETDSVILTSDTSVLHFKTGKLSATLNAKPFNMSFGAKKAEDGTLYLPFAPLQQLFGLTAVTDADTGIVTLTKPGRAIQKGEAPARGKGAKLRSAAGKSNPIVHDLPAGSAVVVWGEEEGWYRVQAADGYIGYASKRDIALVGVEETASGAVTEQKEPYVPWKVTGKRINLTWDAIYNVQPDPTKIGDWNGVNVVSPSWFSLSDGKGNIRSKADAAYSAWARNKGMQVWAMFGNSFEPDMTHEALSSYASRSSMIQQLIAYARTFRVQGINLDFENVYTKDKDNLIQFVRELTPLMHEQGLSVSIDVSPKSNSEMWSAYLDRGRLADAVDYLILMAYDEHWAASPVSGSVASLPWTENAITKILKEDGVAPSQLILGVPFYTRVWTEKTDDNGKVEVSSKAIGMDAVRKLIEDNKLTPALSEETGQHYVEFKANGALQRIWLEDELSVQARVQLVKKYKLAGVASWTRAFAADDIWSVLDKALQSYP</sequence>
<organism evidence="2 3">
    <name type="scientific">Cohnella rhizosphaerae</name>
    <dbReference type="NCBI Taxonomy" id="1457232"/>
    <lineage>
        <taxon>Bacteria</taxon>
        <taxon>Bacillati</taxon>
        <taxon>Bacillota</taxon>
        <taxon>Bacilli</taxon>
        <taxon>Bacillales</taxon>
        <taxon>Paenibacillaceae</taxon>
        <taxon>Cohnella</taxon>
    </lineage>
</organism>
<dbReference type="Proteomes" id="UP001153404">
    <property type="component" value="Unassembled WGS sequence"/>
</dbReference>
<dbReference type="AlphaFoldDB" id="A0A9X4QT93"/>
<dbReference type="PANTHER" id="PTHR46066:SF2">
    <property type="entry name" value="CHITINASE DOMAIN-CONTAINING PROTEIN 1"/>
    <property type="match status" value="1"/>
</dbReference>
<dbReference type="InterPro" id="IPR036582">
    <property type="entry name" value="Mao_N_sf"/>
</dbReference>
<keyword evidence="3" id="KW-1185">Reference proteome</keyword>
<feature type="domain" description="GH18" evidence="1">
    <location>
        <begin position="261"/>
        <end position="580"/>
    </location>
</feature>
<accession>A0A9X4QT93</accession>
<dbReference type="SUPFAM" id="SSF55383">
    <property type="entry name" value="Copper amine oxidase, domain N"/>
    <property type="match status" value="1"/>
</dbReference>
<dbReference type="Gene3D" id="2.30.30.40">
    <property type="entry name" value="SH3 Domains"/>
    <property type="match status" value="1"/>
</dbReference>
<dbReference type="InterPro" id="IPR001223">
    <property type="entry name" value="Glyco_hydro18_cat"/>
</dbReference>
<dbReference type="Gene3D" id="3.10.50.10">
    <property type="match status" value="1"/>
</dbReference>
<evidence type="ECO:0000259" key="1">
    <source>
        <dbReference type="PROSITE" id="PS51910"/>
    </source>
</evidence>
<comment type="caution">
    <text evidence="2">The sequence shown here is derived from an EMBL/GenBank/DDBJ whole genome shotgun (WGS) entry which is preliminary data.</text>
</comment>